<gene>
    <name evidence="1" type="ORF">ACCO45_006016</name>
</gene>
<comment type="caution">
    <text evidence="1">The sequence shown here is derived from an EMBL/GenBank/DDBJ whole genome shotgun (WGS) entry which is preliminary data.</text>
</comment>
<name>A0ACC4DZG0_PURLI</name>
<protein>
    <submittedName>
        <fullName evidence="1">Uncharacterized protein</fullName>
    </submittedName>
</protein>
<sequence>MPVHESPVERACAPVSLSLFPSLARVLHTPPTGHPPGSFEAKLCSCGPHGPSSQVDDFDIDRASSPVTKIRALPVTESSTPVRCVLMACRRPRNAAPFQLGLRVELLQPGAHMRIMLAVLASSLDLSDAESATQLGVCSRFLTCVQALEVPRACRGLNTVLCNYRWTCRAVRWHMADLQLAIMQHNLRAWFPRFAAGFARQATSGIAVDLLSTKSGWGGGRCSLWPVPFPRPLQTRRKWHAFSPNTVHGRRTGTGGRAAALLPVVSRMVCEGQVQCTFLPERL</sequence>
<proteinExistence type="predicted"/>
<accession>A0ACC4DZG0</accession>
<dbReference type="Proteomes" id="UP001638806">
    <property type="component" value="Unassembled WGS sequence"/>
</dbReference>
<evidence type="ECO:0000313" key="2">
    <source>
        <dbReference type="Proteomes" id="UP001638806"/>
    </source>
</evidence>
<organism evidence="1 2">
    <name type="scientific">Purpureocillium lilacinum</name>
    <name type="common">Paecilomyces lilacinus</name>
    <dbReference type="NCBI Taxonomy" id="33203"/>
    <lineage>
        <taxon>Eukaryota</taxon>
        <taxon>Fungi</taxon>
        <taxon>Dikarya</taxon>
        <taxon>Ascomycota</taxon>
        <taxon>Pezizomycotina</taxon>
        <taxon>Sordariomycetes</taxon>
        <taxon>Hypocreomycetidae</taxon>
        <taxon>Hypocreales</taxon>
        <taxon>Ophiocordycipitaceae</taxon>
        <taxon>Purpureocillium</taxon>
    </lineage>
</organism>
<evidence type="ECO:0000313" key="1">
    <source>
        <dbReference type="EMBL" id="KAL3960899.1"/>
    </source>
</evidence>
<keyword evidence="2" id="KW-1185">Reference proteome</keyword>
<reference evidence="1" key="1">
    <citation type="submission" date="2024-12" db="EMBL/GenBank/DDBJ databases">
        <title>Comparative genomics and development of molecular markers within Purpureocillium lilacinum and among Purpureocillium species.</title>
        <authorList>
            <person name="Yeh Z.-Y."/>
            <person name="Ni N.-T."/>
            <person name="Lo P.-H."/>
            <person name="Mushyakhwo K."/>
            <person name="Lin C.-F."/>
            <person name="Nai Y.-S."/>
        </authorList>
    </citation>
    <scope>NUCLEOTIDE SEQUENCE</scope>
    <source>
        <strain evidence="1">NCHU-NPUST-175</strain>
    </source>
</reference>
<dbReference type="EMBL" id="JBGNUJ010000004">
    <property type="protein sequence ID" value="KAL3960899.1"/>
    <property type="molecule type" value="Genomic_DNA"/>
</dbReference>